<feature type="domain" description="Glycosyl hydrolase family 32 N-terminal" evidence="6">
    <location>
        <begin position="259"/>
        <end position="570"/>
    </location>
</feature>
<accession>A0ABW5XBF0</accession>
<dbReference type="PANTHER" id="PTHR43101:SF1">
    <property type="entry name" value="BETA-FRUCTOSIDASE"/>
    <property type="match status" value="1"/>
</dbReference>
<evidence type="ECO:0000313" key="9">
    <source>
        <dbReference type="Proteomes" id="UP001597438"/>
    </source>
</evidence>
<dbReference type="Gene3D" id="2.60.120.560">
    <property type="entry name" value="Exo-inulinase, domain 1"/>
    <property type="match status" value="1"/>
</dbReference>
<dbReference type="Pfam" id="PF13385">
    <property type="entry name" value="Laminin_G_3"/>
    <property type="match status" value="1"/>
</dbReference>
<dbReference type="PANTHER" id="PTHR43101">
    <property type="entry name" value="BETA-FRUCTOSIDASE"/>
    <property type="match status" value="1"/>
</dbReference>
<dbReference type="SUPFAM" id="SSF49899">
    <property type="entry name" value="Concanavalin A-like lectins/glucanases"/>
    <property type="match status" value="2"/>
</dbReference>
<reference evidence="9" key="1">
    <citation type="journal article" date="2019" name="Int. J. Syst. Evol. Microbiol.">
        <title>The Global Catalogue of Microorganisms (GCM) 10K type strain sequencing project: providing services to taxonomists for standard genome sequencing and annotation.</title>
        <authorList>
            <consortium name="The Broad Institute Genomics Platform"/>
            <consortium name="The Broad Institute Genome Sequencing Center for Infectious Disease"/>
            <person name="Wu L."/>
            <person name="Ma J."/>
        </authorList>
    </citation>
    <scope>NUCLEOTIDE SEQUENCE [LARGE SCALE GENOMIC DNA]</scope>
    <source>
        <strain evidence="9">KCTC 52925</strain>
    </source>
</reference>
<dbReference type="Gene3D" id="2.60.120.200">
    <property type="match status" value="1"/>
</dbReference>
<dbReference type="InterPro" id="IPR023296">
    <property type="entry name" value="Glyco_hydro_beta-prop_sf"/>
</dbReference>
<evidence type="ECO:0000259" key="6">
    <source>
        <dbReference type="Pfam" id="PF00251"/>
    </source>
</evidence>
<name>A0ABW5XBF0_9FLAO</name>
<feature type="domain" description="Glycosyl hydrolase family 32 C-terminal" evidence="7">
    <location>
        <begin position="575"/>
        <end position="723"/>
    </location>
</feature>
<comment type="caution">
    <text evidence="8">The sequence shown here is derived from an EMBL/GenBank/DDBJ whole genome shotgun (WGS) entry which is preliminary data.</text>
</comment>
<dbReference type="InterPro" id="IPR001362">
    <property type="entry name" value="Glyco_hydro_32"/>
</dbReference>
<dbReference type="InterPro" id="IPR013189">
    <property type="entry name" value="Glyco_hydro_32_C"/>
</dbReference>
<comment type="similarity">
    <text evidence="1 5">Belongs to the glycosyl hydrolase 32 family.</text>
</comment>
<protein>
    <recommendedName>
        <fullName evidence="2">beta-fructofuranosidase</fullName>
        <ecNumber evidence="2">3.2.1.26</ecNumber>
    </recommendedName>
</protein>
<organism evidence="8 9">
    <name type="scientific">Christiangramia antarctica</name>
    <dbReference type="NCBI Taxonomy" id="2058158"/>
    <lineage>
        <taxon>Bacteria</taxon>
        <taxon>Pseudomonadati</taxon>
        <taxon>Bacteroidota</taxon>
        <taxon>Flavobacteriia</taxon>
        <taxon>Flavobacteriales</taxon>
        <taxon>Flavobacteriaceae</taxon>
        <taxon>Christiangramia</taxon>
    </lineage>
</organism>
<evidence type="ECO:0000256" key="4">
    <source>
        <dbReference type="ARBA" id="ARBA00023295"/>
    </source>
</evidence>
<evidence type="ECO:0000256" key="1">
    <source>
        <dbReference type="ARBA" id="ARBA00009902"/>
    </source>
</evidence>
<dbReference type="Proteomes" id="UP001597438">
    <property type="component" value="Unassembled WGS sequence"/>
</dbReference>
<dbReference type="CDD" id="cd08996">
    <property type="entry name" value="GH32_FFase"/>
    <property type="match status" value="1"/>
</dbReference>
<dbReference type="SUPFAM" id="SSF75005">
    <property type="entry name" value="Arabinanase/levansucrase/invertase"/>
    <property type="match status" value="1"/>
</dbReference>
<dbReference type="EMBL" id="JBHUOJ010000037">
    <property type="protein sequence ID" value="MFD2835014.1"/>
    <property type="molecule type" value="Genomic_DNA"/>
</dbReference>
<dbReference type="RefSeq" id="WP_251740154.1">
    <property type="nucleotide sequence ID" value="NZ_JBHUOJ010000037.1"/>
</dbReference>
<keyword evidence="9" id="KW-1185">Reference proteome</keyword>
<evidence type="ECO:0000256" key="5">
    <source>
        <dbReference type="RuleBase" id="RU362110"/>
    </source>
</evidence>
<dbReference type="Gene3D" id="2.115.10.20">
    <property type="entry name" value="Glycosyl hydrolase domain, family 43"/>
    <property type="match status" value="1"/>
</dbReference>
<keyword evidence="3 5" id="KW-0378">Hydrolase</keyword>
<proteinExistence type="inferred from homology"/>
<evidence type="ECO:0000256" key="2">
    <source>
        <dbReference type="ARBA" id="ARBA00012758"/>
    </source>
</evidence>
<evidence type="ECO:0000259" key="7">
    <source>
        <dbReference type="Pfam" id="PF08244"/>
    </source>
</evidence>
<sequence>MGLKAQHGRTEIKLDGAEWWKNFQEAHQAQLHNSLYSLRDIKPDPLWKETGTENGSLLFDGYSTYLEIENFSLNKNFAISFWIAPRAFDSAIDKKIASVLDFYNPIDSIAMRVGLLQHGQLALEYELGKNKQRFTNENSYVNKNTWNHVLIVQQDNKIKLEINNEEVLEDTLKMDLLSFFQKDLKLLIGRNSNASGFGDKFKFNMISGLLDEIIIKNDPSEVDKIDKKRLEKLQNEDITHALRLDFSKYKSEDYKPAYHATAPAHWMNEPHAPFYYNGKYHLFYQHNPFGPYWGQIHWGHWVSEDMVNWKHAEIALAPEKGELDPDGIWSGSAFVGPGNMPMLFYTAGNLKKEQNQYTAIAIPKDTTDKNLQQWEKTDIIVDKPSEYKKNEFRDPFVFKVDETYYMIVGSGIEGKGGTAPIFESQDALNWEYLNPFYIADIQKYPFLGGVWELPVFLPLTRKDGSKTNKYVFMVLPLRDEADVEVFYWIGEFDQHKKQFVPDDAEPKLLDYGDFGFTGPSGFVDPKTGRTIVFSIAQGKYGNIDTYDMGWAHNAGLPIELWLSDSQELRFAPIEEVKTLRKEKLFSCKDCSKKIINSKLEEVQGEQLEILMEFEISKQKQGIEVRRTEDGSTKAMIYYDPATKTVVFDKLQENPEREVKALKAPVGDASKVKLHIFLDRSMIEIYINDEVSITDRIYFKEEDAKGLKIIGPENANLESLSIWNLNGIDWEYVE</sequence>
<evidence type="ECO:0000313" key="8">
    <source>
        <dbReference type="EMBL" id="MFD2835014.1"/>
    </source>
</evidence>
<dbReference type="Pfam" id="PF08244">
    <property type="entry name" value="Glyco_hydro_32C"/>
    <property type="match status" value="1"/>
</dbReference>
<evidence type="ECO:0000256" key="3">
    <source>
        <dbReference type="ARBA" id="ARBA00022801"/>
    </source>
</evidence>
<dbReference type="InterPro" id="IPR013320">
    <property type="entry name" value="ConA-like_dom_sf"/>
</dbReference>
<dbReference type="InterPro" id="IPR051214">
    <property type="entry name" value="GH32_Enzymes"/>
</dbReference>
<keyword evidence="4 5" id="KW-0326">Glycosidase</keyword>
<dbReference type="InterPro" id="IPR013148">
    <property type="entry name" value="Glyco_hydro_32_N"/>
</dbReference>
<gene>
    <name evidence="8" type="ORF">ACFSYS_17125</name>
</gene>
<dbReference type="SMART" id="SM00640">
    <property type="entry name" value="Glyco_32"/>
    <property type="match status" value="1"/>
</dbReference>
<dbReference type="Pfam" id="PF00251">
    <property type="entry name" value="Glyco_hydro_32N"/>
    <property type="match status" value="1"/>
</dbReference>
<dbReference type="EC" id="3.2.1.26" evidence="2"/>